<proteinExistence type="inferred from homology"/>
<evidence type="ECO:0000256" key="3">
    <source>
        <dbReference type="ARBA" id="ARBA00022738"/>
    </source>
</evidence>
<evidence type="ECO:0000256" key="5">
    <source>
        <dbReference type="ARBA" id="ARBA00023136"/>
    </source>
</evidence>
<dbReference type="PROSITE" id="PS51445">
    <property type="entry name" value="PBS_LINKER"/>
    <property type="match status" value="1"/>
</dbReference>
<evidence type="ECO:0000256" key="6">
    <source>
        <dbReference type="PROSITE-ProRule" id="PRU00775"/>
    </source>
</evidence>
<keyword evidence="2" id="KW-0042">Antenna complex</keyword>
<feature type="domain" description="PBS-linker" evidence="7">
    <location>
        <begin position="1"/>
        <end position="161"/>
    </location>
</feature>
<sequence length="172" mass="19982">MESRQRNRDPQALQNLLRAAYQQILERQPYQHEKVGELEKIEQDFLRGRVGIKRLVRQVGGSHLYQQLFFNAGCNTRCVEQGFKHFLGRAPADKAEVATYHDILVRQGFQAMVNAFVDSEEYHHHFGNERLPHPRQRLMGYPPVAYLLTDRMNRSHQLAMQGSPLLQSLAVM</sequence>
<reference evidence="8" key="1">
    <citation type="submission" date="2021-02" db="EMBL/GenBank/DDBJ databases">
        <title>The CRISPR/cas machinery reduction and long-range gene transfer in the hot spring cyanobacterium Synechococcus.</title>
        <authorList>
            <person name="Dvorak P."/>
            <person name="Jahodarova E."/>
            <person name="Hasler P."/>
            <person name="Poulickova A."/>
        </authorList>
    </citation>
    <scope>NUCLEOTIDE SEQUENCE</scope>
    <source>
        <strain evidence="8">Rupite</strain>
    </source>
</reference>
<keyword evidence="3 6" id="KW-0605">Phycobilisome</keyword>
<keyword evidence="5" id="KW-0472">Membrane</keyword>
<dbReference type="Proteomes" id="UP000830835">
    <property type="component" value="Unassembled WGS sequence"/>
</dbReference>
<dbReference type="InterPro" id="IPR038255">
    <property type="entry name" value="PBS_linker_sf"/>
</dbReference>
<comment type="similarity">
    <text evidence="6">Belongs to the phycobilisome linker protein family.</text>
</comment>
<protein>
    <submittedName>
        <fullName evidence="8">Phycobilisome rod-core linker polypeptide</fullName>
    </submittedName>
</protein>
<gene>
    <name evidence="8" type="ORF">JX360_02095</name>
</gene>
<evidence type="ECO:0000256" key="4">
    <source>
        <dbReference type="ARBA" id="ARBA00023078"/>
    </source>
</evidence>
<comment type="caution">
    <text evidence="8">The sequence shown here is derived from an EMBL/GenBank/DDBJ whole genome shotgun (WGS) entry which is preliminary data.</text>
</comment>
<dbReference type="RefSeq" id="WP_244348832.1">
    <property type="nucleotide sequence ID" value="NZ_JAFIRA010000003.1"/>
</dbReference>
<evidence type="ECO:0000259" key="7">
    <source>
        <dbReference type="PROSITE" id="PS51445"/>
    </source>
</evidence>
<comment type="subcellular location">
    <subcellularLocation>
        <location evidence="1">Endomembrane system</location>
    </subcellularLocation>
</comment>
<dbReference type="PANTHER" id="PTHR34011">
    <property type="entry name" value="PHYCOBILISOME 32.1 KDA LINKER POLYPEPTIDE, PHYCOCYANIN-ASSOCIATED, ROD 2-RELATED"/>
    <property type="match status" value="1"/>
</dbReference>
<evidence type="ECO:0000256" key="2">
    <source>
        <dbReference type="ARBA" id="ARBA00022549"/>
    </source>
</evidence>
<dbReference type="Gene3D" id="1.10.3130.20">
    <property type="entry name" value="Phycobilisome linker domain"/>
    <property type="match status" value="1"/>
</dbReference>
<evidence type="ECO:0000313" key="8">
    <source>
        <dbReference type="EMBL" id="MCJ2541704.1"/>
    </source>
</evidence>
<accession>A0ABT0C7D6</accession>
<dbReference type="EMBL" id="JAFIRA010000003">
    <property type="protein sequence ID" value="MCJ2541704.1"/>
    <property type="molecule type" value="Genomic_DNA"/>
</dbReference>
<evidence type="ECO:0000256" key="1">
    <source>
        <dbReference type="ARBA" id="ARBA00004308"/>
    </source>
</evidence>
<keyword evidence="9" id="KW-1185">Reference proteome</keyword>
<evidence type="ECO:0000313" key="9">
    <source>
        <dbReference type="Proteomes" id="UP000830835"/>
    </source>
</evidence>
<name>A0ABT0C7D6_THEVL</name>
<dbReference type="InterPro" id="IPR001297">
    <property type="entry name" value="PBS_linker_dom"/>
</dbReference>
<keyword evidence="4" id="KW-0793">Thylakoid</keyword>
<organism evidence="8 9">
    <name type="scientific">Thermostichus vulcanus str. 'Rupite'</name>
    <dbReference type="NCBI Taxonomy" id="2813851"/>
    <lineage>
        <taxon>Bacteria</taxon>
        <taxon>Bacillati</taxon>
        <taxon>Cyanobacteriota</taxon>
        <taxon>Cyanophyceae</taxon>
        <taxon>Thermostichales</taxon>
        <taxon>Thermostichaceae</taxon>
        <taxon>Thermostichus</taxon>
    </lineage>
</organism>
<dbReference type="Pfam" id="PF00427">
    <property type="entry name" value="PBS_linker_poly"/>
    <property type="match status" value="1"/>
</dbReference>